<reference evidence="3" key="1">
    <citation type="submission" date="2022-06" db="EMBL/GenBank/DDBJ databases">
        <title>Genome sequencing of Brevibacillus sp. BB3-R1.</title>
        <authorList>
            <person name="Heo J."/>
            <person name="Lee D."/>
            <person name="Won M."/>
            <person name="Han B.-H."/>
            <person name="Hong S.-B."/>
            <person name="Kwon S.-W."/>
        </authorList>
    </citation>
    <scope>NUCLEOTIDE SEQUENCE</scope>
    <source>
        <strain evidence="3">BB3-R1</strain>
    </source>
</reference>
<protein>
    <submittedName>
        <fullName evidence="3">GNAT family N-acetyltransferase</fullName>
    </submittedName>
</protein>
<dbReference type="CDD" id="cd04301">
    <property type="entry name" value="NAT_SF"/>
    <property type="match status" value="1"/>
</dbReference>
<dbReference type="InterPro" id="IPR000182">
    <property type="entry name" value="GNAT_dom"/>
</dbReference>
<gene>
    <name evidence="3" type="ORF">NDK47_07015</name>
</gene>
<dbReference type="PANTHER" id="PTHR13947:SF37">
    <property type="entry name" value="LD18367P"/>
    <property type="match status" value="1"/>
</dbReference>
<sequence length="163" mass="19398">MIRSFQKEDASYIIDSHYEIYNREYQYDLSFRAFIERSISEFMQRSDYSKEHIWILERDGQPRGAVGITKVDEQVAQLRLFLVDPKVRGNGYGSKLIWQAIDFCKKASYQTVILWTNTDLKEARRLYEKHGFRLKETKTQTLSGQELIEERWELSLLPGRNHP</sequence>
<dbReference type="PROSITE" id="PS51186">
    <property type="entry name" value="GNAT"/>
    <property type="match status" value="1"/>
</dbReference>
<dbReference type="Gene3D" id="3.40.630.30">
    <property type="match status" value="1"/>
</dbReference>
<dbReference type="InterPro" id="IPR050769">
    <property type="entry name" value="NAT_camello-type"/>
</dbReference>
<dbReference type="Proteomes" id="UP001056500">
    <property type="component" value="Chromosome"/>
</dbReference>
<dbReference type="PANTHER" id="PTHR13947">
    <property type="entry name" value="GNAT FAMILY N-ACETYLTRANSFERASE"/>
    <property type="match status" value="1"/>
</dbReference>
<accession>A0ABY4WK07</accession>
<evidence type="ECO:0000259" key="2">
    <source>
        <dbReference type="PROSITE" id="PS51186"/>
    </source>
</evidence>
<feature type="domain" description="N-acetyltransferase" evidence="2">
    <location>
        <begin position="1"/>
        <end position="157"/>
    </location>
</feature>
<dbReference type="RefSeq" id="WP_251874138.1">
    <property type="nucleotide sequence ID" value="NZ_CP098755.1"/>
</dbReference>
<keyword evidence="1" id="KW-0808">Transferase</keyword>
<evidence type="ECO:0000256" key="1">
    <source>
        <dbReference type="ARBA" id="ARBA00022679"/>
    </source>
</evidence>
<dbReference type="Pfam" id="PF00583">
    <property type="entry name" value="Acetyltransf_1"/>
    <property type="match status" value="1"/>
</dbReference>
<name>A0ABY4WK07_9BACL</name>
<organism evidence="3 4">
    <name type="scientific">Brevibacillus ruminantium</name>
    <dbReference type="NCBI Taxonomy" id="2950604"/>
    <lineage>
        <taxon>Bacteria</taxon>
        <taxon>Bacillati</taxon>
        <taxon>Bacillota</taxon>
        <taxon>Bacilli</taxon>
        <taxon>Bacillales</taxon>
        <taxon>Paenibacillaceae</taxon>
        <taxon>Brevibacillus</taxon>
    </lineage>
</organism>
<dbReference type="SUPFAM" id="SSF55729">
    <property type="entry name" value="Acyl-CoA N-acyltransferases (Nat)"/>
    <property type="match status" value="1"/>
</dbReference>
<proteinExistence type="predicted"/>
<keyword evidence="4" id="KW-1185">Reference proteome</keyword>
<evidence type="ECO:0000313" key="4">
    <source>
        <dbReference type="Proteomes" id="UP001056500"/>
    </source>
</evidence>
<dbReference type="InterPro" id="IPR016181">
    <property type="entry name" value="Acyl_CoA_acyltransferase"/>
</dbReference>
<dbReference type="EMBL" id="CP098755">
    <property type="protein sequence ID" value="USG67034.1"/>
    <property type="molecule type" value="Genomic_DNA"/>
</dbReference>
<evidence type="ECO:0000313" key="3">
    <source>
        <dbReference type="EMBL" id="USG67034.1"/>
    </source>
</evidence>